<dbReference type="Proteomes" id="UP000260644">
    <property type="component" value="Unassembled WGS sequence"/>
</dbReference>
<proteinExistence type="predicted"/>
<sequence>MLNINQMKKSGKIKQLSLALLSFPIFLTSCEIFKNPQPKLPAKLEVRVFNITNERPALKINGEYYNANNYSFTFKGGDLDLMLDSFFLGHVHIDTTFNVPANSLFTVPVVVEPDFEALGKTNLNLADSVFISFKGDMKGSVGWFSRKVHIDYKGKHYIDLKM</sequence>
<comment type="caution">
    <text evidence="1">The sequence shown here is derived from an EMBL/GenBank/DDBJ whole genome shotgun (WGS) entry which is preliminary data.</text>
</comment>
<dbReference type="AlphaFoldDB" id="A0A3E1YEE6"/>
<dbReference type="SUPFAM" id="SSF117070">
    <property type="entry name" value="LEA14-like"/>
    <property type="match status" value="1"/>
</dbReference>
<name>A0A3E1YEE6_9BACT</name>
<reference evidence="1 2" key="1">
    <citation type="submission" date="2018-07" db="EMBL/GenBank/DDBJ databases">
        <title>Chitinophaga K2CV101002-2 sp. nov., isolated from a monsoon evergreen broad-leaved forest soil.</title>
        <authorList>
            <person name="Lv Y."/>
        </authorList>
    </citation>
    <scope>NUCLEOTIDE SEQUENCE [LARGE SCALE GENOMIC DNA]</scope>
    <source>
        <strain evidence="1 2">GDMCC 1.1288</strain>
    </source>
</reference>
<evidence type="ECO:0008006" key="3">
    <source>
        <dbReference type="Google" id="ProtNLM"/>
    </source>
</evidence>
<dbReference type="Gene3D" id="2.60.40.1820">
    <property type="match status" value="1"/>
</dbReference>
<dbReference type="EMBL" id="QPMM01000002">
    <property type="protein sequence ID" value="RFS24932.1"/>
    <property type="molecule type" value="Genomic_DNA"/>
</dbReference>
<accession>A0A3E1YEE6</accession>
<evidence type="ECO:0000313" key="1">
    <source>
        <dbReference type="EMBL" id="RFS24932.1"/>
    </source>
</evidence>
<organism evidence="1 2">
    <name type="scientific">Chitinophaga silvatica</name>
    <dbReference type="NCBI Taxonomy" id="2282649"/>
    <lineage>
        <taxon>Bacteria</taxon>
        <taxon>Pseudomonadati</taxon>
        <taxon>Bacteroidota</taxon>
        <taxon>Chitinophagia</taxon>
        <taxon>Chitinophagales</taxon>
        <taxon>Chitinophagaceae</taxon>
        <taxon>Chitinophaga</taxon>
    </lineage>
</organism>
<protein>
    <recommendedName>
        <fullName evidence="3">Late embryogenesis abundant protein LEA-2 subgroup domain-containing protein</fullName>
    </recommendedName>
</protein>
<gene>
    <name evidence="1" type="ORF">DVR12_07010</name>
</gene>
<evidence type="ECO:0000313" key="2">
    <source>
        <dbReference type="Proteomes" id="UP000260644"/>
    </source>
</evidence>
<keyword evidence="2" id="KW-1185">Reference proteome</keyword>